<evidence type="ECO:0000256" key="4">
    <source>
        <dbReference type="ARBA" id="ARBA00023110"/>
    </source>
</evidence>
<keyword evidence="4" id="KW-0413">Isomerase</keyword>
<dbReference type="InterPro" id="IPR050245">
    <property type="entry name" value="PrsA_foldase"/>
</dbReference>
<keyword evidence="4" id="KW-0697">Rotamase</keyword>
<gene>
    <name evidence="6" type="ORF">H9L12_01425</name>
</gene>
<feature type="domain" description="PpiC" evidence="5">
    <location>
        <begin position="114"/>
        <end position="232"/>
    </location>
</feature>
<evidence type="ECO:0000259" key="5">
    <source>
        <dbReference type="Pfam" id="PF13145"/>
    </source>
</evidence>
<evidence type="ECO:0000256" key="1">
    <source>
        <dbReference type="ARBA" id="ARBA00000971"/>
    </source>
</evidence>
<dbReference type="AlphaFoldDB" id="A0A7G9SBV1"/>
<reference evidence="6 7" key="1">
    <citation type="submission" date="2020-08" db="EMBL/GenBank/DDBJ databases">
        <title>Genome sequence of Sphingomonas rhizophila KACC 19189T.</title>
        <authorList>
            <person name="Hyun D.-W."/>
            <person name="Bae J.-W."/>
        </authorList>
    </citation>
    <scope>NUCLEOTIDE SEQUENCE [LARGE SCALE GENOMIC DNA]</scope>
    <source>
        <strain evidence="6 7">KACC 19189</strain>
    </source>
</reference>
<name>A0A7G9SBV1_9SPHN</name>
<dbReference type="GO" id="GO:0003755">
    <property type="term" value="F:peptidyl-prolyl cis-trans isomerase activity"/>
    <property type="evidence" value="ECO:0007669"/>
    <property type="project" value="UniProtKB-KW"/>
</dbReference>
<comment type="catalytic activity">
    <reaction evidence="1">
        <text>[protein]-peptidylproline (omega=180) = [protein]-peptidylproline (omega=0)</text>
        <dbReference type="Rhea" id="RHEA:16237"/>
        <dbReference type="Rhea" id="RHEA-COMP:10747"/>
        <dbReference type="Rhea" id="RHEA-COMP:10748"/>
        <dbReference type="ChEBI" id="CHEBI:83833"/>
        <dbReference type="ChEBI" id="CHEBI:83834"/>
        <dbReference type="EC" id="5.2.1.8"/>
    </reaction>
</comment>
<evidence type="ECO:0000313" key="7">
    <source>
        <dbReference type="Proteomes" id="UP000515955"/>
    </source>
</evidence>
<protein>
    <recommendedName>
        <fullName evidence="3">peptidylprolyl isomerase</fullName>
        <ecNumber evidence="3">5.2.1.8</ecNumber>
    </recommendedName>
</protein>
<evidence type="ECO:0000313" key="6">
    <source>
        <dbReference type="EMBL" id="QNN65326.1"/>
    </source>
</evidence>
<dbReference type="Pfam" id="PF13145">
    <property type="entry name" value="Rotamase_2"/>
    <property type="match status" value="1"/>
</dbReference>
<dbReference type="PANTHER" id="PTHR47245:SF2">
    <property type="entry name" value="PEPTIDYL-PROLYL CIS-TRANS ISOMERASE HP_0175-RELATED"/>
    <property type="match status" value="1"/>
</dbReference>
<dbReference type="RefSeq" id="WP_187542318.1">
    <property type="nucleotide sequence ID" value="NZ_CP060717.1"/>
</dbReference>
<keyword evidence="7" id="KW-1185">Reference proteome</keyword>
<dbReference type="InterPro" id="IPR000297">
    <property type="entry name" value="PPIase_PpiC"/>
</dbReference>
<dbReference type="PROSITE" id="PS51257">
    <property type="entry name" value="PROKAR_LIPOPROTEIN"/>
    <property type="match status" value="1"/>
</dbReference>
<comment type="similarity">
    <text evidence="2">Belongs to the PpiC/parvulin rotamase family.</text>
</comment>
<evidence type="ECO:0000256" key="2">
    <source>
        <dbReference type="ARBA" id="ARBA00007656"/>
    </source>
</evidence>
<dbReference type="KEGG" id="srhi:H9L12_01425"/>
<dbReference type="SUPFAM" id="SSF109998">
    <property type="entry name" value="Triger factor/SurA peptide-binding domain-like"/>
    <property type="match status" value="1"/>
</dbReference>
<sequence length="271" mass="29611">MRYSVLLLTAAAIVVSGCDRKAEGQTVAVVNGEEITSAELNAEISLANLPADVDKKAATARILQTMVDRRLLAQQAKADGLDKTPEFLTRQRRATEDLLIGMVAQRKLSSTKLPSPDEVTKLQQSQPEKFAKREILTLSQLEFPTQKDPAALQAIKDSHSLADLEAALKARGVEVRRGTRKISSADFPHDIYVRVSQLPPGEPFLIPVGNRSVANVITAREPAPLTDEQAKPVAVNVLRQQSGAKIMETMLKDLRTKAKIEYKEGFAPPAK</sequence>
<dbReference type="Gene3D" id="1.10.8.1040">
    <property type="match status" value="1"/>
</dbReference>
<dbReference type="PANTHER" id="PTHR47245">
    <property type="entry name" value="PEPTIDYLPROLYL ISOMERASE"/>
    <property type="match status" value="1"/>
</dbReference>
<organism evidence="6 7">
    <name type="scientific">Sphingomonas rhizophila</name>
    <dbReference type="NCBI Taxonomy" id="2071607"/>
    <lineage>
        <taxon>Bacteria</taxon>
        <taxon>Pseudomonadati</taxon>
        <taxon>Pseudomonadota</taxon>
        <taxon>Alphaproteobacteria</taxon>
        <taxon>Sphingomonadales</taxon>
        <taxon>Sphingomonadaceae</taxon>
        <taxon>Sphingomonas</taxon>
    </lineage>
</organism>
<dbReference type="EC" id="5.2.1.8" evidence="3"/>
<dbReference type="Pfam" id="PF13624">
    <property type="entry name" value="SurA_N_3"/>
    <property type="match status" value="1"/>
</dbReference>
<accession>A0A7G9SBV1</accession>
<dbReference type="Proteomes" id="UP000515955">
    <property type="component" value="Chromosome"/>
</dbReference>
<dbReference type="EMBL" id="CP060717">
    <property type="protein sequence ID" value="QNN65326.1"/>
    <property type="molecule type" value="Genomic_DNA"/>
</dbReference>
<proteinExistence type="inferred from homology"/>
<dbReference type="InterPro" id="IPR027304">
    <property type="entry name" value="Trigger_fact/SurA_dom_sf"/>
</dbReference>
<evidence type="ECO:0000256" key="3">
    <source>
        <dbReference type="ARBA" id="ARBA00013194"/>
    </source>
</evidence>